<dbReference type="PROSITE" id="PS50222">
    <property type="entry name" value="EF_HAND_2"/>
    <property type="match status" value="1"/>
</dbReference>
<feature type="domain" description="EF-hand" evidence="2">
    <location>
        <begin position="152"/>
        <end position="187"/>
    </location>
</feature>
<name>A0A8B7WFC7_CASCN</name>
<dbReference type="InterPro" id="IPR051242">
    <property type="entry name" value="WD-EF-hand_domain"/>
</dbReference>
<sequence length="469" mass="53524">MSQLELELKADNSQTASVLSWRDEIESGSVLFSLPLSSFFSGQGNSREYIEASGYVLKTVWFGVLTWFSFWFLKPYLLQLYLQGGLQDKEAPSSPAPSITLSQSSYLPHRTEQFTKLQLAEVEKVFEENVGSNGALDMKAFIRSMKKVLNNVSDEMLETLFLKVDSDCNGYVTWPKYVDYMMREFQGKEEMRKSQYRLHFHLPMRIVRLNHGSEIVKVEFLIQQFKKIGCFLTVTKDGVLQFRSESFSLTSSFKLNELQQIHNQQMWVIDMVCLHNMNLIAVASTELKIEFFDISNHNCVRAFTFIDLDSCVLVMDYWSDYHRGVFCYGDTKGNVVIFTSDNVTNGVFNPSLLPRTSKWGRMKPAGYPWGSPFCLEGQDFATSSYGCEVASVLLGLDLPAEHWSNISLKKLLKEKSTLYRSYQLKALHHNWCQQVKFIPGLNLVASCAAIAKTSLVLTILPAKDPEKLK</sequence>
<dbReference type="SUPFAM" id="SSF47473">
    <property type="entry name" value="EF-hand"/>
    <property type="match status" value="1"/>
</dbReference>
<accession>A0A8B7WFC7</accession>
<gene>
    <name evidence="3" type="primary">LOC109700873</name>
</gene>
<evidence type="ECO:0000313" key="3">
    <source>
        <dbReference type="RefSeq" id="XP_020041800.1"/>
    </source>
</evidence>
<reference evidence="3" key="1">
    <citation type="submission" date="2025-08" db="UniProtKB">
        <authorList>
            <consortium name="RefSeq"/>
        </authorList>
    </citation>
    <scope>IDENTIFICATION</scope>
    <source>
        <tissue evidence="3">Leukocyte</tissue>
    </source>
</reference>
<dbReference type="InterPro" id="IPR036322">
    <property type="entry name" value="WD40_repeat_dom_sf"/>
</dbReference>
<dbReference type="InterPro" id="IPR002048">
    <property type="entry name" value="EF_hand_dom"/>
</dbReference>
<dbReference type="PANTHER" id="PTHR44324:SF6">
    <property type="entry name" value="EF-HAND CALCIUM BINDING DOMAIN 8"/>
    <property type="match status" value="1"/>
</dbReference>
<dbReference type="RefSeq" id="XP_020041800.1">
    <property type="nucleotide sequence ID" value="XM_020186211.1"/>
</dbReference>
<organism evidence="3">
    <name type="scientific">Castor canadensis</name>
    <name type="common">American beaver</name>
    <dbReference type="NCBI Taxonomy" id="51338"/>
    <lineage>
        <taxon>Eukaryota</taxon>
        <taxon>Metazoa</taxon>
        <taxon>Chordata</taxon>
        <taxon>Craniata</taxon>
        <taxon>Vertebrata</taxon>
        <taxon>Euteleostomi</taxon>
        <taxon>Mammalia</taxon>
        <taxon>Eutheria</taxon>
        <taxon>Euarchontoglires</taxon>
        <taxon>Glires</taxon>
        <taxon>Rodentia</taxon>
        <taxon>Castorimorpha</taxon>
        <taxon>Castoridae</taxon>
        <taxon>Castor</taxon>
    </lineage>
</organism>
<dbReference type="Gene3D" id="1.10.238.10">
    <property type="entry name" value="EF-hand"/>
    <property type="match status" value="1"/>
</dbReference>
<evidence type="ECO:0000256" key="1">
    <source>
        <dbReference type="ARBA" id="ARBA00022737"/>
    </source>
</evidence>
<dbReference type="InterPro" id="IPR011992">
    <property type="entry name" value="EF-hand-dom_pair"/>
</dbReference>
<proteinExistence type="predicted"/>
<dbReference type="OrthoDB" id="5980302at2759"/>
<dbReference type="PANTHER" id="PTHR44324">
    <property type="entry name" value="WD40 REPEAT DOMAIN 95"/>
    <property type="match status" value="1"/>
</dbReference>
<dbReference type="GO" id="GO:0005509">
    <property type="term" value="F:calcium ion binding"/>
    <property type="evidence" value="ECO:0007669"/>
    <property type="project" value="InterPro"/>
</dbReference>
<dbReference type="AlphaFoldDB" id="A0A8B7WFC7"/>
<evidence type="ECO:0000259" key="2">
    <source>
        <dbReference type="PROSITE" id="PS50222"/>
    </source>
</evidence>
<dbReference type="KEGG" id="ccan:109700873"/>
<keyword evidence="1" id="KW-0677">Repeat</keyword>
<dbReference type="SUPFAM" id="SSF50978">
    <property type="entry name" value="WD40 repeat-like"/>
    <property type="match status" value="1"/>
</dbReference>
<protein>
    <submittedName>
        <fullName evidence="3">Uncharacterized protein LOC109700873</fullName>
    </submittedName>
</protein>